<dbReference type="VEuPathDB" id="FungiDB:LCOR_04549.1"/>
<sequence length="85" mass="9587">MYSSLQRHNIVLIVVLLTLLFSLTYFRHAAYQIDRPLSSVLQQSPEELQQQQPIISPPPPPSSALSTLSNETTACDKVDFSWLCI</sequence>
<keyword evidence="3" id="KW-1185">Reference proteome</keyword>
<protein>
    <submittedName>
        <fullName evidence="2">Uncharacterized protein</fullName>
    </submittedName>
</protein>
<dbReference type="Proteomes" id="UP000027586">
    <property type="component" value="Unassembled WGS sequence"/>
</dbReference>
<evidence type="ECO:0000313" key="2">
    <source>
        <dbReference type="EMBL" id="CDH53166.1"/>
    </source>
</evidence>
<organism evidence="2 3">
    <name type="scientific">Lichtheimia corymbifera JMRC:FSU:9682</name>
    <dbReference type="NCBI Taxonomy" id="1263082"/>
    <lineage>
        <taxon>Eukaryota</taxon>
        <taxon>Fungi</taxon>
        <taxon>Fungi incertae sedis</taxon>
        <taxon>Mucoromycota</taxon>
        <taxon>Mucoromycotina</taxon>
        <taxon>Mucoromycetes</taxon>
        <taxon>Mucorales</taxon>
        <taxon>Lichtheimiaceae</taxon>
        <taxon>Lichtheimia</taxon>
    </lineage>
</organism>
<dbReference type="EMBL" id="CBTN010000016">
    <property type="protein sequence ID" value="CDH53166.1"/>
    <property type="molecule type" value="Genomic_DNA"/>
</dbReference>
<dbReference type="OrthoDB" id="2244377at2759"/>
<gene>
    <name evidence="2" type="ORF">LCOR_04549.1</name>
</gene>
<proteinExistence type="predicted"/>
<reference evidence="2" key="1">
    <citation type="submission" date="2013-08" db="EMBL/GenBank/DDBJ databases">
        <title>Gene expansion shapes genome architecture in the human pathogen Lichtheimia corymbifera: an evolutionary genomics analysis in the ancient terrestrial Mucorales (Mucoromycotina).</title>
        <authorList>
            <person name="Schwartze V.U."/>
            <person name="Winter S."/>
            <person name="Shelest E."/>
            <person name="Marcet-Houben M."/>
            <person name="Horn F."/>
            <person name="Wehner S."/>
            <person name="Hoffmann K."/>
            <person name="Riege K."/>
            <person name="Sammeth M."/>
            <person name="Nowrousian M."/>
            <person name="Valiante V."/>
            <person name="Linde J."/>
            <person name="Jacobsen I.D."/>
            <person name="Marz M."/>
            <person name="Brakhage A.A."/>
            <person name="Gabaldon T."/>
            <person name="Bocker S."/>
            <person name="Voigt K."/>
        </authorList>
    </citation>
    <scope>NUCLEOTIDE SEQUENCE [LARGE SCALE GENOMIC DNA]</scope>
    <source>
        <strain evidence="2">FSU 9682</strain>
    </source>
</reference>
<evidence type="ECO:0000256" key="1">
    <source>
        <dbReference type="SAM" id="MobiDB-lite"/>
    </source>
</evidence>
<feature type="region of interest" description="Disordered" evidence="1">
    <location>
        <begin position="44"/>
        <end position="68"/>
    </location>
</feature>
<dbReference type="AlphaFoldDB" id="A0A068RW31"/>
<comment type="caution">
    <text evidence="2">The sequence shown here is derived from an EMBL/GenBank/DDBJ whole genome shotgun (WGS) entry which is preliminary data.</text>
</comment>
<accession>A0A068RW31</accession>
<name>A0A068RW31_9FUNG</name>
<evidence type="ECO:0000313" key="3">
    <source>
        <dbReference type="Proteomes" id="UP000027586"/>
    </source>
</evidence>
<feature type="compositionally biased region" description="Low complexity" evidence="1">
    <location>
        <begin position="44"/>
        <end position="54"/>
    </location>
</feature>